<dbReference type="CDD" id="cd23163">
    <property type="entry name" value="Prefoldin_2"/>
    <property type="match status" value="1"/>
</dbReference>
<dbReference type="GO" id="GO:0006457">
    <property type="term" value="P:protein folding"/>
    <property type="evidence" value="ECO:0007669"/>
    <property type="project" value="InterPro"/>
</dbReference>
<comment type="function">
    <text evidence="4">Binds specifically to cytosolic chaperonin (c-CPN) and transfers target proteins to it. Binds to nascent polypeptide chain and promotes folding in an environment in which there are many competing pathways for nonnative proteins.</text>
</comment>
<evidence type="ECO:0000256" key="4">
    <source>
        <dbReference type="ARBA" id="ARBA00024667"/>
    </source>
</evidence>
<feature type="compositionally biased region" description="Basic and acidic residues" evidence="6">
    <location>
        <begin position="7"/>
        <end position="30"/>
    </location>
</feature>
<comment type="subunit">
    <text evidence="2">Heterohexamer of two PFD-alpha type and four PFD-beta type subunits.</text>
</comment>
<dbReference type="Pfam" id="PF01920">
    <property type="entry name" value="Prefoldin_2"/>
    <property type="match status" value="1"/>
</dbReference>
<evidence type="ECO:0000313" key="7">
    <source>
        <dbReference type="Proteomes" id="UP000887581"/>
    </source>
</evidence>
<dbReference type="GO" id="GO:0051082">
    <property type="term" value="F:unfolded protein binding"/>
    <property type="evidence" value="ECO:0007669"/>
    <property type="project" value="InterPro"/>
</dbReference>
<keyword evidence="3" id="KW-0143">Chaperone</keyword>
<accession>A0A915PX43</accession>
<feature type="region of interest" description="Disordered" evidence="6">
    <location>
        <begin position="1"/>
        <end position="30"/>
    </location>
</feature>
<dbReference type="PANTHER" id="PTHR13303">
    <property type="entry name" value="PREFOLDIN SUBUNIT 2"/>
    <property type="match status" value="1"/>
</dbReference>
<sequence length="151" mass="17683">MSNVESSETKDNKDKSLLAKDKDKYPEEKEDRNAVIAALQQLREQQKNIIVELTRIEDDKREHERVLKVLRKMEGDRKCFRMIGTTLVEHQISTVIPILESTLHNLDALIDSLKDNLVEKGKELQEFTEKHNIHFVSEKEMREQSENNAKK</sequence>
<evidence type="ECO:0000256" key="5">
    <source>
        <dbReference type="SAM" id="Coils"/>
    </source>
</evidence>
<dbReference type="Gene3D" id="1.10.287.370">
    <property type="match status" value="1"/>
</dbReference>
<reference evidence="8" key="1">
    <citation type="submission" date="2022-11" db="UniProtKB">
        <authorList>
            <consortium name="WormBaseParasite"/>
        </authorList>
    </citation>
    <scope>IDENTIFICATION</scope>
</reference>
<dbReference type="InterPro" id="IPR027235">
    <property type="entry name" value="PFD2"/>
</dbReference>
<dbReference type="GO" id="GO:0016272">
    <property type="term" value="C:prefoldin complex"/>
    <property type="evidence" value="ECO:0007669"/>
    <property type="project" value="InterPro"/>
</dbReference>
<dbReference type="Proteomes" id="UP000887581">
    <property type="component" value="Unplaced"/>
</dbReference>
<evidence type="ECO:0000256" key="2">
    <source>
        <dbReference type="ARBA" id="ARBA00011695"/>
    </source>
</evidence>
<dbReference type="SUPFAM" id="SSF46579">
    <property type="entry name" value="Prefoldin"/>
    <property type="match status" value="1"/>
</dbReference>
<evidence type="ECO:0000313" key="8">
    <source>
        <dbReference type="WBParaSite" id="sdigi.contig325.g7456.t1"/>
    </source>
</evidence>
<evidence type="ECO:0000256" key="3">
    <source>
        <dbReference type="ARBA" id="ARBA00023186"/>
    </source>
</evidence>
<organism evidence="7 8">
    <name type="scientific">Setaria digitata</name>
    <dbReference type="NCBI Taxonomy" id="48799"/>
    <lineage>
        <taxon>Eukaryota</taxon>
        <taxon>Metazoa</taxon>
        <taxon>Ecdysozoa</taxon>
        <taxon>Nematoda</taxon>
        <taxon>Chromadorea</taxon>
        <taxon>Rhabditida</taxon>
        <taxon>Spirurina</taxon>
        <taxon>Spiruromorpha</taxon>
        <taxon>Filarioidea</taxon>
        <taxon>Setariidae</taxon>
        <taxon>Setaria</taxon>
    </lineage>
</organism>
<dbReference type="InterPro" id="IPR002777">
    <property type="entry name" value="PFD_beta-like"/>
</dbReference>
<evidence type="ECO:0000256" key="1">
    <source>
        <dbReference type="ARBA" id="ARBA00008045"/>
    </source>
</evidence>
<dbReference type="WBParaSite" id="sdigi.contig325.g7456.t1">
    <property type="protein sequence ID" value="sdigi.contig325.g7456.t1"/>
    <property type="gene ID" value="sdigi.contig325.g7456"/>
</dbReference>
<name>A0A915PX43_9BILA</name>
<evidence type="ECO:0000256" key="6">
    <source>
        <dbReference type="SAM" id="MobiDB-lite"/>
    </source>
</evidence>
<proteinExistence type="inferred from homology"/>
<dbReference type="AlphaFoldDB" id="A0A915PX43"/>
<comment type="similarity">
    <text evidence="1">Belongs to the prefoldin subunit beta family.</text>
</comment>
<feature type="coiled-coil region" evidence="5">
    <location>
        <begin position="36"/>
        <end position="73"/>
    </location>
</feature>
<protein>
    <submittedName>
        <fullName evidence="8">Prefoldin subunit 2</fullName>
    </submittedName>
</protein>
<keyword evidence="7" id="KW-1185">Reference proteome</keyword>
<keyword evidence="5" id="KW-0175">Coiled coil</keyword>
<dbReference type="InterPro" id="IPR009053">
    <property type="entry name" value="Prefoldin"/>
</dbReference>